<reference evidence="1 2" key="1">
    <citation type="journal article" date="2024" name="G3 (Bethesda)">
        <title>Genome assembly of Hibiscus sabdariffa L. provides insights into metabolisms of medicinal natural products.</title>
        <authorList>
            <person name="Kim T."/>
        </authorList>
    </citation>
    <scope>NUCLEOTIDE SEQUENCE [LARGE SCALE GENOMIC DNA]</scope>
    <source>
        <strain evidence="1">TK-2024</strain>
        <tissue evidence="1">Old leaves</tissue>
    </source>
</reference>
<accession>A0ABR2G6D8</accession>
<dbReference type="EMBL" id="JBBPBM010000002">
    <property type="protein sequence ID" value="KAK8596053.1"/>
    <property type="molecule type" value="Genomic_DNA"/>
</dbReference>
<proteinExistence type="predicted"/>
<evidence type="ECO:0000313" key="1">
    <source>
        <dbReference type="EMBL" id="KAK8596053.1"/>
    </source>
</evidence>
<protein>
    <submittedName>
        <fullName evidence="1">Uncharacterized protein</fullName>
    </submittedName>
</protein>
<keyword evidence="2" id="KW-1185">Reference proteome</keyword>
<evidence type="ECO:0000313" key="2">
    <source>
        <dbReference type="Proteomes" id="UP001472677"/>
    </source>
</evidence>
<comment type="caution">
    <text evidence="1">The sequence shown here is derived from an EMBL/GenBank/DDBJ whole genome shotgun (WGS) entry which is preliminary data.</text>
</comment>
<dbReference type="Proteomes" id="UP001472677">
    <property type="component" value="Unassembled WGS sequence"/>
</dbReference>
<organism evidence="1 2">
    <name type="scientific">Hibiscus sabdariffa</name>
    <name type="common">roselle</name>
    <dbReference type="NCBI Taxonomy" id="183260"/>
    <lineage>
        <taxon>Eukaryota</taxon>
        <taxon>Viridiplantae</taxon>
        <taxon>Streptophyta</taxon>
        <taxon>Embryophyta</taxon>
        <taxon>Tracheophyta</taxon>
        <taxon>Spermatophyta</taxon>
        <taxon>Magnoliopsida</taxon>
        <taxon>eudicotyledons</taxon>
        <taxon>Gunneridae</taxon>
        <taxon>Pentapetalae</taxon>
        <taxon>rosids</taxon>
        <taxon>malvids</taxon>
        <taxon>Malvales</taxon>
        <taxon>Malvaceae</taxon>
        <taxon>Malvoideae</taxon>
        <taxon>Hibiscus</taxon>
    </lineage>
</organism>
<sequence>MKMISTSSEATNPLSTASSSTFRLQVKLHLSLHSWLLAKATIRCSLKGPTSGSQRLYLRIYDVEGRMEPCVDVNGPCRVGGTLRGLAQLSAFARVSPPPPKALSKTSSDYPTTSQTPSSRCLHFFWIPNFVASAMCGRFDLSSRAVVTAD</sequence>
<name>A0ABR2G6D8_9ROSI</name>
<gene>
    <name evidence="1" type="ORF">V6N12_064553</name>
</gene>